<keyword evidence="13" id="KW-1185">Reference proteome</keyword>
<evidence type="ECO:0000256" key="5">
    <source>
        <dbReference type="ARBA" id="ARBA00022692"/>
    </source>
</evidence>
<proteinExistence type="predicted"/>
<dbReference type="Proteomes" id="UP000503482">
    <property type="component" value="Chromosome"/>
</dbReference>
<feature type="transmembrane region" description="Helical" evidence="10">
    <location>
        <begin position="147"/>
        <end position="169"/>
    </location>
</feature>
<dbReference type="AlphaFoldDB" id="A0AAE7BBZ6"/>
<dbReference type="GO" id="GO:1902600">
    <property type="term" value="P:proton transmembrane transport"/>
    <property type="evidence" value="ECO:0007669"/>
    <property type="project" value="InterPro"/>
</dbReference>
<protein>
    <submittedName>
        <fullName evidence="12">Glutathione-regulated potassium-efflux system protein, KefB/KefC family</fullName>
    </submittedName>
</protein>
<name>A0AAE7BBZ6_9BACT</name>
<feature type="transmembrane region" description="Helical" evidence="10">
    <location>
        <begin position="355"/>
        <end position="373"/>
    </location>
</feature>
<sequence length="532" mass="59208">MEQIILMMLSTGVVAVILGIILKRFDVPPLVGYIISGIILVNIIGSNVEDSYILDQIAEFGIVFLMFTIGLEMKLENLIQMRKQVFVYGGLQIGLSILSFTFIAYFLFALDIKTSIVIGAALSLSSTAIVLKILNDTNKITKYYGQNSLGILICQDLAVIPILLMLTIFSTNGRAIGDLIINIVFSGIVLLIVMIIFGKYFLNHILKLVDKAETHELFIMIVLIIAIGASFLAHYLGFTYSMGAFIGGMLIAETHYKHQIEADLIPFRDLFLALFFVTVGMQIDVHFFSSHVLQVFALSIVIILIKALIIFSVMYFFVGKRVALQTSLTISQVGEFSFVIFTLATQNTLLDANTGQLLTLSVIISMVLTPFFLKNIEFITNKILQKKDINSEILNTSKELLNGHVIVCGYGSFGKQILLNLKNENIEHIAIIDNYEFFENALVHGEKVIFGNPAQKHILKEAGILKAKAVIIALHDVQSIILLSHTIKDINSQVKILAKVTKKSFLPDSIDSEDFVDIYDCTAEMLVERTMK</sequence>
<dbReference type="EMBL" id="CP053840">
    <property type="protein sequence ID" value="QKF67430.1"/>
    <property type="molecule type" value="Genomic_DNA"/>
</dbReference>
<dbReference type="Gene3D" id="3.40.50.720">
    <property type="entry name" value="NAD(P)-binding Rossmann-like Domain"/>
    <property type="match status" value="1"/>
</dbReference>
<keyword evidence="7 10" id="KW-1133">Transmembrane helix</keyword>
<evidence type="ECO:0000256" key="8">
    <source>
        <dbReference type="ARBA" id="ARBA00023065"/>
    </source>
</evidence>
<keyword evidence="8" id="KW-0406">Ion transport</keyword>
<feature type="domain" description="RCK N-terminal" evidence="11">
    <location>
        <begin position="402"/>
        <end position="524"/>
    </location>
</feature>
<dbReference type="GO" id="GO:0005886">
    <property type="term" value="C:plasma membrane"/>
    <property type="evidence" value="ECO:0007669"/>
    <property type="project" value="TreeGrafter"/>
</dbReference>
<keyword evidence="4" id="KW-0633">Potassium transport</keyword>
<dbReference type="InterPro" id="IPR006153">
    <property type="entry name" value="Cation/H_exchanger_TM"/>
</dbReference>
<feature type="transmembrane region" description="Helical" evidence="10">
    <location>
        <begin position="30"/>
        <end position="47"/>
    </location>
</feature>
<gene>
    <name evidence="12" type="ORF">AVENP_1888</name>
</gene>
<accession>A0AAE7BBZ6</accession>
<evidence type="ECO:0000256" key="10">
    <source>
        <dbReference type="SAM" id="Phobius"/>
    </source>
</evidence>
<dbReference type="InterPro" id="IPR003148">
    <property type="entry name" value="RCK_N"/>
</dbReference>
<dbReference type="SUPFAM" id="SSF51735">
    <property type="entry name" value="NAD(P)-binding Rossmann-fold domains"/>
    <property type="match status" value="1"/>
</dbReference>
<dbReference type="GO" id="GO:0006813">
    <property type="term" value="P:potassium ion transport"/>
    <property type="evidence" value="ECO:0007669"/>
    <property type="project" value="UniProtKB-KW"/>
</dbReference>
<evidence type="ECO:0000259" key="11">
    <source>
        <dbReference type="PROSITE" id="PS51201"/>
    </source>
</evidence>
<dbReference type="InterPro" id="IPR038770">
    <property type="entry name" value="Na+/solute_symporter_sf"/>
</dbReference>
<keyword evidence="6" id="KW-0630">Potassium</keyword>
<feature type="transmembrane region" description="Helical" evidence="10">
    <location>
        <begin position="6"/>
        <end position="23"/>
    </location>
</feature>
<dbReference type="Pfam" id="PF00999">
    <property type="entry name" value="Na_H_Exchanger"/>
    <property type="match status" value="1"/>
</dbReference>
<evidence type="ECO:0000256" key="9">
    <source>
        <dbReference type="ARBA" id="ARBA00023136"/>
    </source>
</evidence>
<keyword evidence="3" id="KW-0050">Antiport</keyword>
<evidence type="ECO:0000313" key="12">
    <source>
        <dbReference type="EMBL" id="QKF67430.1"/>
    </source>
</evidence>
<evidence type="ECO:0000313" key="13">
    <source>
        <dbReference type="Proteomes" id="UP000503482"/>
    </source>
</evidence>
<feature type="transmembrane region" description="Helical" evidence="10">
    <location>
        <begin position="175"/>
        <end position="197"/>
    </location>
</feature>
<feature type="transmembrane region" description="Helical" evidence="10">
    <location>
        <begin position="114"/>
        <end position="135"/>
    </location>
</feature>
<dbReference type="InterPro" id="IPR036291">
    <property type="entry name" value="NAD(P)-bd_dom_sf"/>
</dbReference>
<keyword evidence="9 10" id="KW-0472">Membrane</keyword>
<comment type="subcellular location">
    <subcellularLocation>
        <location evidence="1">Membrane</location>
        <topology evidence="1">Multi-pass membrane protein</topology>
    </subcellularLocation>
</comment>
<evidence type="ECO:0000256" key="6">
    <source>
        <dbReference type="ARBA" id="ARBA00022958"/>
    </source>
</evidence>
<dbReference type="RefSeq" id="WP_128358004.1">
    <property type="nucleotide sequence ID" value="NZ_CP053840.1"/>
</dbReference>
<feature type="transmembrane region" description="Helical" evidence="10">
    <location>
        <begin position="217"/>
        <end position="236"/>
    </location>
</feature>
<keyword evidence="2" id="KW-0813">Transport</keyword>
<evidence type="ECO:0000256" key="3">
    <source>
        <dbReference type="ARBA" id="ARBA00022449"/>
    </source>
</evidence>
<organism evidence="12 13">
    <name type="scientific">Arcobacter venerupis</name>
    <dbReference type="NCBI Taxonomy" id="1054033"/>
    <lineage>
        <taxon>Bacteria</taxon>
        <taxon>Pseudomonadati</taxon>
        <taxon>Campylobacterota</taxon>
        <taxon>Epsilonproteobacteria</taxon>
        <taxon>Campylobacterales</taxon>
        <taxon>Arcobacteraceae</taxon>
        <taxon>Arcobacter</taxon>
    </lineage>
</organism>
<dbReference type="PROSITE" id="PS51201">
    <property type="entry name" value="RCK_N"/>
    <property type="match status" value="1"/>
</dbReference>
<evidence type="ECO:0000256" key="4">
    <source>
        <dbReference type="ARBA" id="ARBA00022538"/>
    </source>
</evidence>
<dbReference type="PANTHER" id="PTHR46157:SF4">
    <property type="entry name" value="K(+) EFFLUX ANTIPORTER 3, CHLOROPLASTIC"/>
    <property type="match status" value="1"/>
</dbReference>
<dbReference type="KEGG" id="avp:AVENP_1888"/>
<dbReference type="GO" id="GO:0015297">
    <property type="term" value="F:antiporter activity"/>
    <property type="evidence" value="ECO:0007669"/>
    <property type="project" value="UniProtKB-KW"/>
</dbReference>
<keyword evidence="5 10" id="KW-0812">Transmembrane</keyword>
<feature type="transmembrane region" description="Helical" evidence="10">
    <location>
        <begin position="85"/>
        <end position="108"/>
    </location>
</feature>
<feature type="transmembrane region" description="Helical" evidence="10">
    <location>
        <begin position="295"/>
        <end position="318"/>
    </location>
</feature>
<evidence type="ECO:0000256" key="7">
    <source>
        <dbReference type="ARBA" id="ARBA00022989"/>
    </source>
</evidence>
<evidence type="ECO:0000256" key="2">
    <source>
        <dbReference type="ARBA" id="ARBA00022448"/>
    </source>
</evidence>
<dbReference type="Pfam" id="PF02254">
    <property type="entry name" value="TrkA_N"/>
    <property type="match status" value="1"/>
</dbReference>
<feature type="transmembrane region" description="Helical" evidence="10">
    <location>
        <begin position="53"/>
        <end position="73"/>
    </location>
</feature>
<evidence type="ECO:0000256" key="1">
    <source>
        <dbReference type="ARBA" id="ARBA00004141"/>
    </source>
</evidence>
<feature type="transmembrane region" description="Helical" evidence="10">
    <location>
        <begin position="270"/>
        <end position="289"/>
    </location>
</feature>
<reference evidence="12 13" key="1">
    <citation type="submission" date="2020-05" db="EMBL/GenBank/DDBJ databases">
        <title>Complete genome sequencing of Campylobacter and Arcobacter type strains.</title>
        <authorList>
            <person name="Miller W.G."/>
            <person name="Yee E."/>
        </authorList>
    </citation>
    <scope>NUCLEOTIDE SEQUENCE [LARGE SCALE GENOMIC DNA]</scope>
    <source>
        <strain evidence="12 13">LMG 26156</strain>
    </source>
</reference>
<dbReference type="Gene3D" id="1.20.1530.20">
    <property type="match status" value="1"/>
</dbReference>
<dbReference type="PANTHER" id="PTHR46157">
    <property type="entry name" value="K(+) EFFLUX ANTIPORTER 3, CHLOROPLASTIC"/>
    <property type="match status" value="1"/>
</dbReference>